<dbReference type="AlphaFoldDB" id="A0A0F6B9S7"/>
<dbReference type="PATRIC" id="fig|588858.6.peg.4471"/>
<dbReference type="Gene3D" id="3.40.50.2300">
    <property type="match status" value="2"/>
</dbReference>
<dbReference type="InterPro" id="IPR028082">
    <property type="entry name" value="Peripla_BP_I"/>
</dbReference>
<dbReference type="NCBIfam" id="NF008269">
    <property type="entry name" value="PRK11041.1"/>
    <property type="match status" value="1"/>
</dbReference>
<feature type="domain" description="HTH lacI-type" evidence="5">
    <location>
        <begin position="65"/>
        <end position="119"/>
    </location>
</feature>
<name>A0A0F6B9S7_SALT1</name>
<dbReference type="SUPFAM" id="SSF53822">
    <property type="entry name" value="Periplasmic binding protein-like I"/>
    <property type="match status" value="1"/>
</dbReference>
<sequence length="396" mass="43990">MKDSPHDARRIVKLKIHHTFYENSVTASTHYLIKMFSMSVTRDRSAPAVPRRGERVKSNKQVTAATMKDVALKAKVSTATVSRALMNPDKVSQSTRSRVEQAALEVGYFPQSMGRNVKRNESRTILVIVPDICDPFFSEIIRGIEVTAAEQGYLVLIGDCAHQNQKEKTFLNLIITKQIDGMVLLSSRLPFDASVEEQRNLPPMVMSNEFAPELELPTEHIDNLTAAFNAMNYLLDLGHKRIGCIAGPEDMPLCHYRLQGYVQALRRSGIVVDPHYIARGDFTFEAGANALKQLLEQPLPPTAVFCHSDVMALGALSWAKRQGLKVPDDLSIIGFDNIALAEFCDPPLTTVAQPRFDIGREAMLLLLDQMQGQNVSSGSRLMDCELIIRGSTRALP</sequence>
<evidence type="ECO:0000313" key="7">
    <source>
        <dbReference type="Proteomes" id="UP000002695"/>
    </source>
</evidence>
<dbReference type="Gene3D" id="1.10.260.40">
    <property type="entry name" value="lambda repressor-like DNA-binding domains"/>
    <property type="match status" value="1"/>
</dbReference>
<protein>
    <submittedName>
        <fullName evidence="6">DNA-binding transcriptional regulator CytR</fullName>
    </submittedName>
</protein>
<evidence type="ECO:0000256" key="2">
    <source>
        <dbReference type="ARBA" id="ARBA00023015"/>
    </source>
</evidence>
<dbReference type="Pfam" id="PF00356">
    <property type="entry name" value="LacI"/>
    <property type="match status" value="1"/>
</dbReference>
<dbReference type="GO" id="GO:0000976">
    <property type="term" value="F:transcription cis-regulatory region binding"/>
    <property type="evidence" value="ECO:0007669"/>
    <property type="project" value="TreeGrafter"/>
</dbReference>
<dbReference type="Pfam" id="PF13377">
    <property type="entry name" value="Peripla_BP_3"/>
    <property type="match status" value="1"/>
</dbReference>
<dbReference type="PANTHER" id="PTHR30146">
    <property type="entry name" value="LACI-RELATED TRANSCRIPTIONAL REPRESSOR"/>
    <property type="match status" value="1"/>
</dbReference>
<dbReference type="KEGG" id="seo:STM14_4922"/>
<evidence type="ECO:0000256" key="3">
    <source>
        <dbReference type="ARBA" id="ARBA00023125"/>
    </source>
</evidence>
<dbReference type="SMART" id="SM00354">
    <property type="entry name" value="HTH_LACI"/>
    <property type="match status" value="1"/>
</dbReference>
<proteinExistence type="predicted"/>
<accession>A0A0F6B9S7</accession>
<dbReference type="SUPFAM" id="SSF47413">
    <property type="entry name" value="lambda repressor-like DNA-binding domains"/>
    <property type="match status" value="1"/>
</dbReference>
<keyword evidence="3 6" id="KW-0238">DNA-binding</keyword>
<reference evidence="6 7" key="1">
    <citation type="journal article" date="2010" name="J. Bacteriol.">
        <title>Short-term signatures of evolutionary change in the Salmonella enterica serovar typhimurium 14028 genome.</title>
        <authorList>
            <person name="Jarvik T."/>
            <person name="Smillie C."/>
            <person name="Groisman E.A."/>
            <person name="Ochman H."/>
        </authorList>
    </citation>
    <scope>NUCLEOTIDE SEQUENCE [LARGE SCALE GENOMIC DNA]</scope>
    <source>
        <strain evidence="7">14028s / SGSC 2262</strain>
    </source>
</reference>
<dbReference type="CDD" id="cd06284">
    <property type="entry name" value="PBP1_LacI-like"/>
    <property type="match status" value="1"/>
</dbReference>
<keyword evidence="4" id="KW-0804">Transcription</keyword>
<dbReference type="PROSITE" id="PS00356">
    <property type="entry name" value="HTH_LACI_1"/>
    <property type="match status" value="1"/>
</dbReference>
<dbReference type="InterPro" id="IPR000843">
    <property type="entry name" value="HTH_LacI"/>
</dbReference>
<dbReference type="Proteomes" id="UP000002695">
    <property type="component" value="Chromosome"/>
</dbReference>
<dbReference type="EMBL" id="CP001363">
    <property type="protein sequence ID" value="ACY91279.1"/>
    <property type="molecule type" value="Genomic_DNA"/>
</dbReference>
<evidence type="ECO:0000256" key="4">
    <source>
        <dbReference type="ARBA" id="ARBA00023163"/>
    </source>
</evidence>
<gene>
    <name evidence="6" type="primary">cytR</name>
    <name evidence="6" type="ordered locus">STM14_4922</name>
</gene>
<dbReference type="GO" id="GO:0003700">
    <property type="term" value="F:DNA-binding transcription factor activity"/>
    <property type="evidence" value="ECO:0007669"/>
    <property type="project" value="TreeGrafter"/>
</dbReference>
<evidence type="ECO:0000256" key="1">
    <source>
        <dbReference type="ARBA" id="ARBA00022491"/>
    </source>
</evidence>
<dbReference type="InterPro" id="IPR010982">
    <property type="entry name" value="Lambda_DNA-bd_dom_sf"/>
</dbReference>
<dbReference type="CDD" id="cd01392">
    <property type="entry name" value="HTH_LacI"/>
    <property type="match status" value="1"/>
</dbReference>
<keyword evidence="1" id="KW-0678">Repressor</keyword>
<keyword evidence="7" id="KW-1185">Reference proteome</keyword>
<dbReference type="FunFam" id="3.40.50.2300:FF:000116">
    <property type="entry name" value="HTH-type transcriptional repressor CytR"/>
    <property type="match status" value="1"/>
</dbReference>
<dbReference type="PANTHER" id="PTHR30146:SF151">
    <property type="entry name" value="HTH-TYPE TRANSCRIPTIONAL REPRESSOR CYTR"/>
    <property type="match status" value="1"/>
</dbReference>
<dbReference type="HOGENOM" id="CLU_037628_6_1_6"/>
<dbReference type="InterPro" id="IPR046335">
    <property type="entry name" value="LacI/GalR-like_sensor"/>
</dbReference>
<dbReference type="PROSITE" id="PS50932">
    <property type="entry name" value="HTH_LACI_2"/>
    <property type="match status" value="1"/>
</dbReference>
<organism evidence="6 7">
    <name type="scientific">Salmonella typhimurium (strain 14028s / SGSC 2262)</name>
    <dbReference type="NCBI Taxonomy" id="588858"/>
    <lineage>
        <taxon>Bacteria</taxon>
        <taxon>Pseudomonadati</taxon>
        <taxon>Pseudomonadota</taxon>
        <taxon>Gammaproteobacteria</taxon>
        <taxon>Enterobacterales</taxon>
        <taxon>Enterobacteriaceae</taxon>
        <taxon>Salmonella</taxon>
    </lineage>
</organism>
<evidence type="ECO:0000313" key="6">
    <source>
        <dbReference type="EMBL" id="ACY91279.1"/>
    </source>
</evidence>
<evidence type="ECO:0000259" key="5">
    <source>
        <dbReference type="PROSITE" id="PS50932"/>
    </source>
</evidence>
<keyword evidence="2" id="KW-0805">Transcription regulation</keyword>